<dbReference type="InterPro" id="IPR048570">
    <property type="entry name" value="PSMD1_RPN2_N"/>
</dbReference>
<evidence type="ECO:0000313" key="2">
    <source>
        <dbReference type="Proteomes" id="UP000887574"/>
    </source>
</evidence>
<sequence>LETTRFQVAFELNDYASQQFLSKVKDRSLSLNTTSGTESTERLRSILKGNETSRQHSHIDKANKTDFASSRKSKSQFASCLLTMLPSSPIGIMQLELLQDAFLKAILMDIVGYSLE</sequence>
<reference evidence="3" key="1">
    <citation type="submission" date="2022-11" db="UniProtKB">
        <authorList>
            <consortium name="WormBaseParasite"/>
        </authorList>
    </citation>
    <scope>IDENTIFICATION</scope>
</reference>
<evidence type="ECO:0000259" key="1">
    <source>
        <dbReference type="Pfam" id="PF21505"/>
    </source>
</evidence>
<dbReference type="WBParaSite" id="jg12803">
    <property type="protein sequence ID" value="jg12803"/>
    <property type="gene ID" value="jg12803"/>
</dbReference>
<protein>
    <recommendedName>
        <fullName evidence="1">26S proteasome non-ATPase regulatory subunit 1/RPN2 N-terminal domain-containing protein</fullName>
    </recommendedName>
</protein>
<dbReference type="AlphaFoldDB" id="A0A915CUK4"/>
<proteinExistence type="predicted"/>
<dbReference type="Proteomes" id="UP000887574">
    <property type="component" value="Unplaced"/>
</dbReference>
<organism evidence="2 3">
    <name type="scientific">Ditylenchus dipsaci</name>
    <dbReference type="NCBI Taxonomy" id="166011"/>
    <lineage>
        <taxon>Eukaryota</taxon>
        <taxon>Metazoa</taxon>
        <taxon>Ecdysozoa</taxon>
        <taxon>Nematoda</taxon>
        <taxon>Chromadorea</taxon>
        <taxon>Rhabditida</taxon>
        <taxon>Tylenchina</taxon>
        <taxon>Tylenchomorpha</taxon>
        <taxon>Sphaerularioidea</taxon>
        <taxon>Anguinidae</taxon>
        <taxon>Anguininae</taxon>
        <taxon>Ditylenchus</taxon>
    </lineage>
</organism>
<dbReference type="Pfam" id="PF21505">
    <property type="entry name" value="RPN2_N"/>
    <property type="match status" value="1"/>
</dbReference>
<keyword evidence="2" id="KW-1185">Reference proteome</keyword>
<feature type="domain" description="26S proteasome non-ATPase regulatory subunit 1/RPN2 N-terminal" evidence="1">
    <location>
        <begin position="4"/>
        <end position="56"/>
    </location>
</feature>
<evidence type="ECO:0000313" key="3">
    <source>
        <dbReference type="WBParaSite" id="jg12803"/>
    </source>
</evidence>
<accession>A0A915CUK4</accession>
<name>A0A915CUK4_9BILA</name>